<reference evidence="1 2" key="1">
    <citation type="submission" date="2016-03" db="EMBL/GenBank/DDBJ databases">
        <title>EvidentialGene: Evidence-directed Construction of Genes on Genomes.</title>
        <authorList>
            <person name="Gilbert D.G."/>
            <person name="Choi J.-H."/>
            <person name="Mockaitis K."/>
            <person name="Colbourne J."/>
            <person name="Pfrender M."/>
        </authorList>
    </citation>
    <scope>NUCLEOTIDE SEQUENCE [LARGE SCALE GENOMIC DNA]</scope>
    <source>
        <strain evidence="1 2">Xinb3</strain>
        <tissue evidence="1">Complete organism</tissue>
    </source>
</reference>
<dbReference type="AlphaFoldDB" id="A0A164JW38"/>
<evidence type="ECO:0000313" key="1">
    <source>
        <dbReference type="EMBL" id="KZS02712.1"/>
    </source>
</evidence>
<gene>
    <name evidence="1" type="ORF">APZ42_000137</name>
</gene>
<proteinExistence type="predicted"/>
<sequence length="148" mass="17510">MFTFSEILENRRYFDVAVVRFAEIVFCDPVSRHCRLDVLDQKLFEALLIDAKETDACLDFIPFAGEVWELGDFYYSTYPGYALYRDLYTHNYARLLWWMESGEDVYHPHSRRSDFYPEILYSSVESRMEARLEALEALNSLRSEDAAN</sequence>
<accession>A0A164JW38</accession>
<comment type="caution">
    <text evidence="1">The sequence shown here is derived from an EMBL/GenBank/DDBJ whole genome shotgun (WGS) entry which is preliminary data.</text>
</comment>
<dbReference type="Proteomes" id="UP000076858">
    <property type="component" value="Unassembled WGS sequence"/>
</dbReference>
<organism evidence="1 2">
    <name type="scientific">Daphnia magna</name>
    <dbReference type="NCBI Taxonomy" id="35525"/>
    <lineage>
        <taxon>Eukaryota</taxon>
        <taxon>Metazoa</taxon>
        <taxon>Ecdysozoa</taxon>
        <taxon>Arthropoda</taxon>
        <taxon>Crustacea</taxon>
        <taxon>Branchiopoda</taxon>
        <taxon>Diplostraca</taxon>
        <taxon>Cladocera</taxon>
        <taxon>Anomopoda</taxon>
        <taxon>Daphniidae</taxon>
        <taxon>Daphnia</taxon>
    </lineage>
</organism>
<protein>
    <submittedName>
        <fullName evidence="1">Uncharacterized protein</fullName>
    </submittedName>
</protein>
<keyword evidence="2" id="KW-1185">Reference proteome</keyword>
<name>A0A164JW38_9CRUS</name>
<dbReference type="OrthoDB" id="6383690at2759"/>
<evidence type="ECO:0000313" key="2">
    <source>
        <dbReference type="Proteomes" id="UP000076858"/>
    </source>
</evidence>
<dbReference type="EMBL" id="LRGB01003674">
    <property type="protein sequence ID" value="KZS02712.1"/>
    <property type="molecule type" value="Genomic_DNA"/>
</dbReference>